<evidence type="ECO:0000313" key="1">
    <source>
        <dbReference type="EMBL" id="KAF9654187.1"/>
    </source>
</evidence>
<evidence type="ECO:0000313" key="2">
    <source>
        <dbReference type="Proteomes" id="UP000886501"/>
    </source>
</evidence>
<organism evidence="1 2">
    <name type="scientific">Thelephora ganbajun</name>
    <name type="common">Ganba fungus</name>
    <dbReference type="NCBI Taxonomy" id="370292"/>
    <lineage>
        <taxon>Eukaryota</taxon>
        <taxon>Fungi</taxon>
        <taxon>Dikarya</taxon>
        <taxon>Basidiomycota</taxon>
        <taxon>Agaricomycotina</taxon>
        <taxon>Agaricomycetes</taxon>
        <taxon>Thelephorales</taxon>
        <taxon>Thelephoraceae</taxon>
        <taxon>Thelephora</taxon>
    </lineage>
</organism>
<feature type="non-terminal residue" evidence="1">
    <location>
        <position position="1"/>
    </location>
</feature>
<gene>
    <name evidence="1" type="ORF">BDM02DRAFT_3074706</name>
</gene>
<dbReference type="EMBL" id="MU117961">
    <property type="protein sequence ID" value="KAF9654187.1"/>
    <property type="molecule type" value="Genomic_DNA"/>
</dbReference>
<dbReference type="Proteomes" id="UP000886501">
    <property type="component" value="Unassembled WGS sequence"/>
</dbReference>
<accession>A0ACB6ZXC0</accession>
<keyword evidence="2" id="KW-1185">Reference proteome</keyword>
<proteinExistence type="predicted"/>
<reference evidence="1" key="1">
    <citation type="submission" date="2019-10" db="EMBL/GenBank/DDBJ databases">
        <authorList>
            <consortium name="DOE Joint Genome Institute"/>
            <person name="Kuo A."/>
            <person name="Miyauchi S."/>
            <person name="Kiss E."/>
            <person name="Drula E."/>
            <person name="Kohler A."/>
            <person name="Sanchez-Garcia M."/>
            <person name="Andreopoulos B."/>
            <person name="Barry K.W."/>
            <person name="Bonito G."/>
            <person name="Buee M."/>
            <person name="Carver A."/>
            <person name="Chen C."/>
            <person name="Cichocki N."/>
            <person name="Clum A."/>
            <person name="Culley D."/>
            <person name="Crous P.W."/>
            <person name="Fauchery L."/>
            <person name="Girlanda M."/>
            <person name="Hayes R."/>
            <person name="Keri Z."/>
            <person name="Labutti K."/>
            <person name="Lipzen A."/>
            <person name="Lombard V."/>
            <person name="Magnuson J."/>
            <person name="Maillard F."/>
            <person name="Morin E."/>
            <person name="Murat C."/>
            <person name="Nolan M."/>
            <person name="Ohm R."/>
            <person name="Pangilinan J."/>
            <person name="Pereira M."/>
            <person name="Perotto S."/>
            <person name="Peter M."/>
            <person name="Riley R."/>
            <person name="Sitrit Y."/>
            <person name="Stielow B."/>
            <person name="Szollosi G."/>
            <person name="Zifcakova L."/>
            <person name="Stursova M."/>
            <person name="Spatafora J.W."/>
            <person name="Tedersoo L."/>
            <person name="Vaario L.-M."/>
            <person name="Yamada A."/>
            <person name="Yan M."/>
            <person name="Wang P."/>
            <person name="Xu J."/>
            <person name="Bruns T."/>
            <person name="Baldrian P."/>
            <person name="Vilgalys R."/>
            <person name="Henrissat B."/>
            <person name="Grigoriev I.V."/>
            <person name="Hibbett D."/>
            <person name="Nagy L.G."/>
            <person name="Martin F.M."/>
        </authorList>
    </citation>
    <scope>NUCLEOTIDE SEQUENCE</scope>
    <source>
        <strain evidence="1">P2</strain>
    </source>
</reference>
<sequence>QGIAKVHSHVSNRAKNKQTLERKPAFKPCLSNPFEIDWPSVPINVQNAVLSRLILSLEGVAAYRASKTAQSREKKRQCSQQSGPNKRRKIHSGNEDGTSDPIAPPVGASTSSDEPMVPEGADQESAIPTEPPIIPHLILGINQVAKRLEHQARAYRQTLSVTKAVTDGGTSQPPPSGPISIVFVCRADVDPPLLISHLPTLIASCNSSRNALTDPESYPPIKLVPIPKGSESLLADATGLRRLAVLALDNATPDLEAFQSLLDSVPVLRASWLSQPEHTSNSNPGKLGAFLVPTHIKQLRTTVPKDMKAAKEQRTKGRAEAKRRKK</sequence>
<protein>
    <submittedName>
        <fullName evidence="1">Uncharacterized protein</fullName>
    </submittedName>
</protein>
<reference evidence="1" key="2">
    <citation type="journal article" date="2020" name="Nat. Commun.">
        <title>Large-scale genome sequencing of mycorrhizal fungi provides insights into the early evolution of symbiotic traits.</title>
        <authorList>
            <person name="Miyauchi S."/>
            <person name="Kiss E."/>
            <person name="Kuo A."/>
            <person name="Drula E."/>
            <person name="Kohler A."/>
            <person name="Sanchez-Garcia M."/>
            <person name="Morin E."/>
            <person name="Andreopoulos B."/>
            <person name="Barry K.W."/>
            <person name="Bonito G."/>
            <person name="Buee M."/>
            <person name="Carver A."/>
            <person name="Chen C."/>
            <person name="Cichocki N."/>
            <person name="Clum A."/>
            <person name="Culley D."/>
            <person name="Crous P.W."/>
            <person name="Fauchery L."/>
            <person name="Girlanda M."/>
            <person name="Hayes R.D."/>
            <person name="Keri Z."/>
            <person name="LaButti K."/>
            <person name="Lipzen A."/>
            <person name="Lombard V."/>
            <person name="Magnuson J."/>
            <person name="Maillard F."/>
            <person name="Murat C."/>
            <person name="Nolan M."/>
            <person name="Ohm R.A."/>
            <person name="Pangilinan J."/>
            <person name="Pereira M.F."/>
            <person name="Perotto S."/>
            <person name="Peter M."/>
            <person name="Pfister S."/>
            <person name="Riley R."/>
            <person name="Sitrit Y."/>
            <person name="Stielow J.B."/>
            <person name="Szollosi G."/>
            <person name="Zifcakova L."/>
            <person name="Stursova M."/>
            <person name="Spatafora J.W."/>
            <person name="Tedersoo L."/>
            <person name="Vaario L.M."/>
            <person name="Yamada A."/>
            <person name="Yan M."/>
            <person name="Wang P."/>
            <person name="Xu J."/>
            <person name="Bruns T."/>
            <person name="Baldrian P."/>
            <person name="Vilgalys R."/>
            <person name="Dunand C."/>
            <person name="Henrissat B."/>
            <person name="Grigoriev I.V."/>
            <person name="Hibbett D."/>
            <person name="Nagy L.G."/>
            <person name="Martin F.M."/>
        </authorList>
    </citation>
    <scope>NUCLEOTIDE SEQUENCE</scope>
    <source>
        <strain evidence="1">P2</strain>
    </source>
</reference>
<comment type="caution">
    <text evidence="1">The sequence shown here is derived from an EMBL/GenBank/DDBJ whole genome shotgun (WGS) entry which is preliminary data.</text>
</comment>
<name>A0ACB6ZXC0_THEGA</name>
<feature type="non-terminal residue" evidence="1">
    <location>
        <position position="326"/>
    </location>
</feature>